<protein>
    <submittedName>
        <fullName evidence="3">Uncharacterized protein</fullName>
    </submittedName>
</protein>
<evidence type="ECO:0000256" key="1">
    <source>
        <dbReference type="SAM" id="MobiDB-lite"/>
    </source>
</evidence>
<dbReference type="HOGENOM" id="CLU_920567_0_0_4"/>
<keyword evidence="4" id="KW-1185">Reference proteome</keyword>
<dbReference type="AlphaFoldDB" id="D9SDW0"/>
<proteinExistence type="predicted"/>
<sequence precursor="true">MSKKIVATILLVALFLPLTTSAKEVKNKTNNGEKPKSESINGEKPKSESIWTPTPFDASLQKLPANYIGLEIGEFESGLHKSLIKNHFYKDEYETMEEWNQRILRDGPQMILPIDALSKYAIKISLTSQYDAESQAYNFYFEDDDGFATRSYTFNKNLSIHIHTGTINTGSYVAQNGYGERFNVDVQKVNRYHILFTERNQDKLKEKIGYAEKLSYGEVKTLRYVLPMPRSQAQEYKGLNIGMLFVGKLHTPYLQIYGRGTAPPTSSNRTNRDIYDRELHMDDAEIIFYVVETGDILSRRPL</sequence>
<name>D9SDW0_GALCS</name>
<evidence type="ECO:0000256" key="2">
    <source>
        <dbReference type="SAM" id="SignalP"/>
    </source>
</evidence>
<feature type="region of interest" description="Disordered" evidence="1">
    <location>
        <begin position="26"/>
        <end position="53"/>
    </location>
</feature>
<evidence type="ECO:0000313" key="4">
    <source>
        <dbReference type="Proteomes" id="UP000001235"/>
    </source>
</evidence>
<feature type="compositionally biased region" description="Basic and acidic residues" evidence="1">
    <location>
        <begin position="26"/>
        <end position="47"/>
    </location>
</feature>
<dbReference type="RefSeq" id="WP_013294684.1">
    <property type="nucleotide sequence ID" value="NC_014394.1"/>
</dbReference>
<feature type="chain" id="PRO_5003128060" evidence="2">
    <location>
        <begin position="23"/>
        <end position="302"/>
    </location>
</feature>
<dbReference type="EMBL" id="CP002159">
    <property type="protein sequence ID" value="ADL56782.1"/>
    <property type="molecule type" value="Genomic_DNA"/>
</dbReference>
<dbReference type="Proteomes" id="UP000001235">
    <property type="component" value="Chromosome"/>
</dbReference>
<dbReference type="KEGG" id="gca:Galf_2789"/>
<accession>D9SDW0</accession>
<feature type="signal peptide" evidence="2">
    <location>
        <begin position="1"/>
        <end position="22"/>
    </location>
</feature>
<keyword evidence="2" id="KW-0732">Signal</keyword>
<gene>
    <name evidence="3" type="ordered locus">Galf_2789</name>
</gene>
<evidence type="ECO:0000313" key="3">
    <source>
        <dbReference type="EMBL" id="ADL56782.1"/>
    </source>
</evidence>
<organism evidence="3 4">
    <name type="scientific">Gallionella capsiferriformans (strain ES-2)</name>
    <name type="common">Gallionella ferruginea capsiferriformans (strain ES-2)</name>
    <dbReference type="NCBI Taxonomy" id="395494"/>
    <lineage>
        <taxon>Bacteria</taxon>
        <taxon>Pseudomonadati</taxon>
        <taxon>Pseudomonadota</taxon>
        <taxon>Betaproteobacteria</taxon>
        <taxon>Nitrosomonadales</taxon>
        <taxon>Gallionellaceae</taxon>
        <taxon>Gallionella</taxon>
    </lineage>
</organism>
<reference evidence="3 4" key="1">
    <citation type="submission" date="2010-08" db="EMBL/GenBank/DDBJ databases">
        <title>Complete sequence of Gallionella capsiferriformans ES-2.</title>
        <authorList>
            <consortium name="US DOE Joint Genome Institute"/>
            <person name="Lucas S."/>
            <person name="Copeland A."/>
            <person name="Lapidus A."/>
            <person name="Cheng J.-F."/>
            <person name="Bruce D."/>
            <person name="Goodwin L."/>
            <person name="Pitluck S."/>
            <person name="Chertkov O."/>
            <person name="Davenport K.W."/>
            <person name="Detter J.C."/>
            <person name="Han C."/>
            <person name="Tapia R."/>
            <person name="Land M."/>
            <person name="Hauser L."/>
            <person name="Chang Y.-J."/>
            <person name="Jeffries C."/>
            <person name="Kyrpides N."/>
            <person name="Ivanova N."/>
            <person name="Mikhailova N."/>
            <person name="Shelobolina E.S."/>
            <person name="Picardal F."/>
            <person name="Roden E."/>
            <person name="Emerson D."/>
            <person name="Woyke T."/>
        </authorList>
    </citation>
    <scope>NUCLEOTIDE SEQUENCE [LARGE SCALE GENOMIC DNA]</scope>
    <source>
        <strain evidence="3 4">ES-2</strain>
    </source>
</reference>